<feature type="domain" description="RecA family profile 1" evidence="11">
    <location>
        <begin position="42"/>
        <end position="201"/>
    </location>
</feature>
<proteinExistence type="inferred from homology"/>
<dbReference type="Proteomes" id="UP000824205">
    <property type="component" value="Unassembled WGS sequence"/>
</dbReference>
<evidence type="ECO:0000256" key="3">
    <source>
        <dbReference type="ARBA" id="ARBA00022741"/>
    </source>
</evidence>
<protein>
    <recommendedName>
        <fullName evidence="2 7">Protein RecA</fullName>
    </recommendedName>
    <alternativeName>
        <fullName evidence="7 8">Recombinase A</fullName>
    </alternativeName>
</protein>
<keyword evidence="7 8" id="KW-0742">SOS response</keyword>
<dbReference type="PROSITE" id="PS50163">
    <property type="entry name" value="RECA_3"/>
    <property type="match status" value="1"/>
</dbReference>
<dbReference type="InterPro" id="IPR023400">
    <property type="entry name" value="RecA_C_sf"/>
</dbReference>
<feature type="binding site" evidence="7">
    <location>
        <begin position="72"/>
        <end position="79"/>
    </location>
    <ligand>
        <name>ATP</name>
        <dbReference type="ChEBI" id="CHEBI:30616"/>
    </ligand>
</feature>
<dbReference type="FunFam" id="3.40.50.300:FF:000087">
    <property type="entry name" value="Recombinase RecA"/>
    <property type="match status" value="1"/>
</dbReference>
<dbReference type="Pfam" id="PF00154">
    <property type="entry name" value="RecA_N"/>
    <property type="match status" value="1"/>
</dbReference>
<keyword evidence="3 7" id="KW-0547">Nucleotide-binding</keyword>
<dbReference type="InterPro" id="IPR020587">
    <property type="entry name" value="RecA_monomer-monomer_interface"/>
</dbReference>
<dbReference type="PROSITE" id="PS50162">
    <property type="entry name" value="RECA_2"/>
    <property type="match status" value="1"/>
</dbReference>
<dbReference type="Pfam" id="PF21096">
    <property type="entry name" value="RecA_C"/>
    <property type="match status" value="1"/>
</dbReference>
<evidence type="ECO:0000256" key="2">
    <source>
        <dbReference type="ARBA" id="ARBA00015553"/>
    </source>
</evidence>
<evidence type="ECO:0000256" key="7">
    <source>
        <dbReference type="HAMAP-Rule" id="MF_00268"/>
    </source>
</evidence>
<dbReference type="SMART" id="SM00382">
    <property type="entry name" value="AAA"/>
    <property type="match status" value="1"/>
</dbReference>
<comment type="subcellular location">
    <subcellularLocation>
        <location evidence="7">Cytoplasm</location>
    </subcellularLocation>
</comment>
<keyword evidence="7 8" id="KW-0234">DNA repair</keyword>
<dbReference type="InterPro" id="IPR020584">
    <property type="entry name" value="DNA_recomb/repair_RecA_CS"/>
</dbReference>
<dbReference type="PANTHER" id="PTHR45900">
    <property type="entry name" value="RECA"/>
    <property type="match status" value="1"/>
</dbReference>
<comment type="caution">
    <text evidence="13">The sequence shown here is derived from an EMBL/GenBank/DDBJ whole genome shotgun (WGS) entry which is preliminary data.</text>
</comment>
<evidence type="ECO:0000256" key="1">
    <source>
        <dbReference type="ARBA" id="ARBA00009391"/>
    </source>
</evidence>
<dbReference type="GO" id="GO:0003684">
    <property type="term" value="F:damaged DNA binding"/>
    <property type="evidence" value="ECO:0007669"/>
    <property type="project" value="UniProtKB-UniRule"/>
</dbReference>
<evidence type="ECO:0000259" key="11">
    <source>
        <dbReference type="PROSITE" id="PS50162"/>
    </source>
</evidence>
<dbReference type="InterPro" id="IPR027417">
    <property type="entry name" value="P-loop_NTPase"/>
</dbReference>
<dbReference type="AlphaFoldDB" id="A0A9D1RDE9"/>
<accession>A0A9D1RDE9</accession>
<evidence type="ECO:0000256" key="5">
    <source>
        <dbReference type="ARBA" id="ARBA00023125"/>
    </source>
</evidence>
<feature type="domain" description="RecA family profile 2" evidence="12">
    <location>
        <begin position="206"/>
        <end position="280"/>
    </location>
</feature>
<keyword evidence="7" id="KW-0963">Cytoplasm</keyword>
<dbReference type="GO" id="GO:0006310">
    <property type="term" value="P:DNA recombination"/>
    <property type="evidence" value="ECO:0007669"/>
    <property type="project" value="UniProtKB-UniRule"/>
</dbReference>
<dbReference type="PRINTS" id="PR00142">
    <property type="entry name" value="RECA"/>
</dbReference>
<gene>
    <name evidence="7 13" type="primary">recA</name>
    <name evidence="13" type="ORF">IAA48_02875</name>
</gene>
<dbReference type="SUPFAM" id="SSF54752">
    <property type="entry name" value="RecA protein, C-terminal domain"/>
    <property type="match status" value="1"/>
</dbReference>
<evidence type="ECO:0000313" key="13">
    <source>
        <dbReference type="EMBL" id="HIW85415.1"/>
    </source>
</evidence>
<evidence type="ECO:0000256" key="6">
    <source>
        <dbReference type="ARBA" id="ARBA00023172"/>
    </source>
</evidence>
<comment type="function">
    <text evidence="7">Can catalyze the hydrolysis of ATP in the presence of single-stranded DNA, the ATP-dependent uptake of single-stranded DNA by duplex DNA, and the ATP-dependent hybridization of homologous single-stranded DNAs. It interacts with LexA causing its activation and leading to its autocatalytic cleavage.</text>
</comment>
<sequence length="384" mass="41601">MATVKKNVTQDKQAALESALKQLEKQYGPGTVMRLGENAHLNVAAISTGSLTLDIATGIGGLPRGRIVEIYGPESSGKTTLALHCIAECQKMGGVAAFVDAEHALDPVYAANLGVDIDSLLVSQPDYGEQALEITEQLVRSGAVEIIVVDSVAALVPKSEIDGEMGDAHVGLHARLMSQALRKLTGAINKSNCLIIFINQLREKVGVMYGNPEVTTGGRALKFYSSMRIDVRRVETLKAAGNELVGNRTRAKIVKNKLAPPFKQAEFDIMYGTGISKTGEILDMAVEYDIIKKSGSWFSYGNERLGQGRDKVKEIIQNDPKLAAELEEKIKNKLAEIQETATQKFQGKPVPKADTDVEPDESTVKHTREAARAKLDIAVEDDED</sequence>
<dbReference type="PANTHER" id="PTHR45900:SF1">
    <property type="entry name" value="MITOCHONDRIAL DNA REPAIR PROTEIN RECA HOMOLOG-RELATED"/>
    <property type="match status" value="1"/>
</dbReference>
<keyword evidence="5 7" id="KW-0238">DNA-binding</keyword>
<feature type="region of interest" description="Disordered" evidence="10">
    <location>
        <begin position="341"/>
        <end position="367"/>
    </location>
</feature>
<dbReference type="InterPro" id="IPR049428">
    <property type="entry name" value="RecA-like_N"/>
</dbReference>
<keyword evidence="6 7" id="KW-0233">DNA recombination</keyword>
<dbReference type="InterPro" id="IPR049261">
    <property type="entry name" value="RecA-like_C"/>
</dbReference>
<dbReference type="GO" id="GO:0003697">
    <property type="term" value="F:single-stranded DNA binding"/>
    <property type="evidence" value="ECO:0007669"/>
    <property type="project" value="UniProtKB-UniRule"/>
</dbReference>
<dbReference type="PROSITE" id="PS00321">
    <property type="entry name" value="RECA_1"/>
    <property type="match status" value="1"/>
</dbReference>
<name>A0A9D1RDE9_9FIRM</name>
<comment type="similarity">
    <text evidence="1 7 9">Belongs to the RecA family.</text>
</comment>
<dbReference type="GO" id="GO:0005524">
    <property type="term" value="F:ATP binding"/>
    <property type="evidence" value="ECO:0007669"/>
    <property type="project" value="UniProtKB-UniRule"/>
</dbReference>
<dbReference type="GO" id="GO:0009432">
    <property type="term" value="P:SOS response"/>
    <property type="evidence" value="ECO:0007669"/>
    <property type="project" value="UniProtKB-UniRule"/>
</dbReference>
<reference evidence="13" key="2">
    <citation type="submission" date="2021-04" db="EMBL/GenBank/DDBJ databases">
        <authorList>
            <person name="Gilroy R."/>
        </authorList>
    </citation>
    <scope>NUCLEOTIDE SEQUENCE</scope>
    <source>
        <strain evidence="13">421</strain>
    </source>
</reference>
<dbReference type="SUPFAM" id="SSF52540">
    <property type="entry name" value="P-loop containing nucleoside triphosphate hydrolases"/>
    <property type="match status" value="1"/>
</dbReference>
<dbReference type="InterPro" id="IPR013765">
    <property type="entry name" value="DNA_recomb/repair_RecA"/>
</dbReference>
<evidence type="ECO:0000256" key="10">
    <source>
        <dbReference type="SAM" id="MobiDB-lite"/>
    </source>
</evidence>
<evidence type="ECO:0000256" key="9">
    <source>
        <dbReference type="RuleBase" id="RU004527"/>
    </source>
</evidence>
<dbReference type="HAMAP" id="MF_00268">
    <property type="entry name" value="RecA"/>
    <property type="match status" value="1"/>
</dbReference>
<dbReference type="Gene3D" id="3.40.50.300">
    <property type="entry name" value="P-loop containing nucleotide triphosphate hydrolases"/>
    <property type="match status" value="1"/>
</dbReference>
<evidence type="ECO:0000313" key="14">
    <source>
        <dbReference type="Proteomes" id="UP000824205"/>
    </source>
</evidence>
<evidence type="ECO:0000259" key="12">
    <source>
        <dbReference type="PROSITE" id="PS50163"/>
    </source>
</evidence>
<dbReference type="EMBL" id="DXGE01000011">
    <property type="protein sequence ID" value="HIW85415.1"/>
    <property type="molecule type" value="Genomic_DNA"/>
</dbReference>
<dbReference type="GO" id="GO:0005829">
    <property type="term" value="C:cytosol"/>
    <property type="evidence" value="ECO:0007669"/>
    <property type="project" value="TreeGrafter"/>
</dbReference>
<dbReference type="CDD" id="cd00983">
    <property type="entry name" value="RecA"/>
    <property type="match status" value="1"/>
</dbReference>
<dbReference type="InterPro" id="IPR003593">
    <property type="entry name" value="AAA+_ATPase"/>
</dbReference>
<dbReference type="GO" id="GO:0140664">
    <property type="term" value="F:ATP-dependent DNA damage sensor activity"/>
    <property type="evidence" value="ECO:0007669"/>
    <property type="project" value="InterPro"/>
</dbReference>
<dbReference type="GO" id="GO:0006281">
    <property type="term" value="P:DNA repair"/>
    <property type="evidence" value="ECO:0007669"/>
    <property type="project" value="UniProtKB-UniRule"/>
</dbReference>
<dbReference type="NCBIfam" id="TIGR02012">
    <property type="entry name" value="tigrfam_recA"/>
    <property type="match status" value="1"/>
</dbReference>
<evidence type="ECO:0000256" key="8">
    <source>
        <dbReference type="RuleBase" id="RU000526"/>
    </source>
</evidence>
<keyword evidence="4 7" id="KW-0067">ATP-binding</keyword>
<organism evidence="13 14">
    <name type="scientific">Candidatus Eubacterium faecipullorum</name>
    <dbReference type="NCBI Taxonomy" id="2838571"/>
    <lineage>
        <taxon>Bacteria</taxon>
        <taxon>Bacillati</taxon>
        <taxon>Bacillota</taxon>
        <taxon>Clostridia</taxon>
        <taxon>Eubacteriales</taxon>
        <taxon>Eubacteriaceae</taxon>
        <taxon>Eubacterium</taxon>
    </lineage>
</organism>
<dbReference type="InterPro" id="IPR020588">
    <property type="entry name" value="RecA_ATP-bd"/>
</dbReference>
<keyword evidence="7 9" id="KW-0227">DNA damage</keyword>
<reference evidence="13" key="1">
    <citation type="journal article" date="2021" name="PeerJ">
        <title>Extensive microbial diversity within the chicken gut microbiome revealed by metagenomics and culture.</title>
        <authorList>
            <person name="Gilroy R."/>
            <person name="Ravi A."/>
            <person name="Getino M."/>
            <person name="Pursley I."/>
            <person name="Horton D.L."/>
            <person name="Alikhan N.F."/>
            <person name="Baker D."/>
            <person name="Gharbi K."/>
            <person name="Hall N."/>
            <person name="Watson M."/>
            <person name="Adriaenssens E.M."/>
            <person name="Foster-Nyarko E."/>
            <person name="Jarju S."/>
            <person name="Secka A."/>
            <person name="Antonio M."/>
            <person name="Oren A."/>
            <person name="Chaudhuri R.R."/>
            <person name="La Ragione R."/>
            <person name="Hildebrand F."/>
            <person name="Pallen M.J."/>
        </authorList>
    </citation>
    <scope>NUCLEOTIDE SEQUENCE</scope>
    <source>
        <strain evidence="13">421</strain>
    </source>
</reference>
<evidence type="ECO:0000256" key="4">
    <source>
        <dbReference type="ARBA" id="ARBA00022840"/>
    </source>
</evidence>